<dbReference type="Gene3D" id="1.10.555.10">
    <property type="entry name" value="Rho GTPase activation protein"/>
    <property type="match status" value="1"/>
</dbReference>
<organism evidence="3 4">
    <name type="scientific">Dryococelus australis</name>
    <dbReference type="NCBI Taxonomy" id="614101"/>
    <lineage>
        <taxon>Eukaryota</taxon>
        <taxon>Metazoa</taxon>
        <taxon>Ecdysozoa</taxon>
        <taxon>Arthropoda</taxon>
        <taxon>Hexapoda</taxon>
        <taxon>Insecta</taxon>
        <taxon>Pterygota</taxon>
        <taxon>Neoptera</taxon>
        <taxon>Polyneoptera</taxon>
        <taxon>Phasmatodea</taxon>
        <taxon>Verophasmatodea</taxon>
        <taxon>Anareolatae</taxon>
        <taxon>Phasmatidae</taxon>
        <taxon>Eurycanthinae</taxon>
        <taxon>Dryococelus</taxon>
    </lineage>
</organism>
<name>A0ABQ9HTW5_9NEOP</name>
<evidence type="ECO:0000259" key="2">
    <source>
        <dbReference type="PROSITE" id="PS50238"/>
    </source>
</evidence>
<accession>A0ABQ9HTW5</accession>
<keyword evidence="4" id="KW-1185">Reference proteome</keyword>
<dbReference type="EMBL" id="JARBHB010000004">
    <property type="protein sequence ID" value="KAJ8887837.1"/>
    <property type="molecule type" value="Genomic_DNA"/>
</dbReference>
<sequence>MQYGGGVQSSTEHRTREWLCSAIFMRIELLGCVDVVSAEWWSWEGSGALILPGLLDLAWSLKSSSTALGINFRYPSRSISQQYRDDLHQVAAPDAHALAATSWCHDGIYRVSGVKSRVEKLCQAFENGADLVDLSDMHPNVVASVLKLYLRQLPEPLLTFRLYPEFDQSEPGSIPGRFTPDFCKFESCQTIPLIGGFTRGSPVPPPFHSSTVPYSPHFTLIVSQDIDVKSRPNLFTHFTNSFLECEAIHQGIATMCAHVEKGGKCAPFSYMR</sequence>
<reference evidence="3 4" key="1">
    <citation type="submission" date="2023-02" db="EMBL/GenBank/DDBJ databases">
        <title>LHISI_Scaffold_Assembly.</title>
        <authorList>
            <person name="Stuart O.P."/>
            <person name="Cleave R."/>
            <person name="Magrath M.J.L."/>
            <person name="Mikheyev A.S."/>
        </authorList>
    </citation>
    <scope>NUCLEOTIDE SEQUENCE [LARGE SCALE GENOMIC DNA]</scope>
    <source>
        <strain evidence="3">Daus_M_001</strain>
        <tissue evidence="3">Leg muscle</tissue>
    </source>
</reference>
<evidence type="ECO:0000313" key="4">
    <source>
        <dbReference type="Proteomes" id="UP001159363"/>
    </source>
</evidence>
<dbReference type="InterPro" id="IPR051025">
    <property type="entry name" value="RhoGAP"/>
</dbReference>
<dbReference type="PANTHER" id="PTHR15228">
    <property type="entry name" value="SPERMATHECAL PHYSIOLOGY VARIANT"/>
    <property type="match status" value="1"/>
</dbReference>
<dbReference type="SMART" id="SM00324">
    <property type="entry name" value="RhoGAP"/>
    <property type="match status" value="1"/>
</dbReference>
<proteinExistence type="predicted"/>
<keyword evidence="1" id="KW-0343">GTPase activation</keyword>
<evidence type="ECO:0000256" key="1">
    <source>
        <dbReference type="ARBA" id="ARBA00022468"/>
    </source>
</evidence>
<dbReference type="Pfam" id="PF00620">
    <property type="entry name" value="RhoGAP"/>
    <property type="match status" value="1"/>
</dbReference>
<protein>
    <recommendedName>
        <fullName evidence="2">Rho-GAP domain-containing protein</fullName>
    </recommendedName>
</protein>
<feature type="domain" description="Rho-GAP" evidence="2">
    <location>
        <begin position="66"/>
        <end position="272"/>
    </location>
</feature>
<dbReference type="PROSITE" id="PS50238">
    <property type="entry name" value="RHOGAP"/>
    <property type="match status" value="1"/>
</dbReference>
<dbReference type="PANTHER" id="PTHR15228:SF25">
    <property type="entry name" value="F-BAR DOMAIN-CONTAINING PROTEIN"/>
    <property type="match status" value="1"/>
</dbReference>
<comment type="caution">
    <text evidence="3">The sequence shown here is derived from an EMBL/GenBank/DDBJ whole genome shotgun (WGS) entry which is preliminary data.</text>
</comment>
<gene>
    <name evidence="3" type="ORF">PR048_014055</name>
</gene>
<evidence type="ECO:0000313" key="3">
    <source>
        <dbReference type="EMBL" id="KAJ8887837.1"/>
    </source>
</evidence>
<dbReference type="InterPro" id="IPR000198">
    <property type="entry name" value="RhoGAP_dom"/>
</dbReference>
<dbReference type="SUPFAM" id="SSF48350">
    <property type="entry name" value="GTPase activation domain, GAP"/>
    <property type="match status" value="1"/>
</dbReference>
<dbReference type="InterPro" id="IPR008936">
    <property type="entry name" value="Rho_GTPase_activation_prot"/>
</dbReference>
<dbReference type="Proteomes" id="UP001159363">
    <property type="component" value="Chromosome X"/>
</dbReference>